<reference evidence="11 12" key="1">
    <citation type="submission" date="2019-01" db="EMBL/GenBank/DDBJ databases">
        <title>Sinorhodobacter populi sp. nov. isolated from the symptomatic bark tissue of Populus euramericana canker.</title>
        <authorList>
            <person name="Xu G."/>
        </authorList>
    </citation>
    <scope>NUCLEOTIDE SEQUENCE [LARGE SCALE GENOMIC DNA]</scope>
    <source>
        <strain evidence="11 12">2D-5</strain>
    </source>
</reference>
<dbReference type="GO" id="GO:0015740">
    <property type="term" value="P:C4-dicarboxylate transport"/>
    <property type="evidence" value="ECO:0007669"/>
    <property type="project" value="TreeGrafter"/>
</dbReference>
<comment type="similarity">
    <text evidence="8 9">Belongs to the TRAP transporter small permease family.</text>
</comment>
<feature type="transmembrane region" description="Helical" evidence="9">
    <location>
        <begin position="157"/>
        <end position="181"/>
    </location>
</feature>
<evidence type="ECO:0000313" key="12">
    <source>
        <dbReference type="Proteomes" id="UP000285710"/>
    </source>
</evidence>
<dbReference type="GO" id="GO:0005886">
    <property type="term" value="C:plasma membrane"/>
    <property type="evidence" value="ECO:0007669"/>
    <property type="project" value="UniProtKB-SubCell"/>
</dbReference>
<keyword evidence="12" id="KW-1185">Reference proteome</keyword>
<evidence type="ECO:0000256" key="8">
    <source>
        <dbReference type="ARBA" id="ARBA00038436"/>
    </source>
</evidence>
<feature type="transmembrane region" description="Helical" evidence="9">
    <location>
        <begin position="33"/>
        <end position="57"/>
    </location>
</feature>
<evidence type="ECO:0000256" key="3">
    <source>
        <dbReference type="ARBA" id="ARBA00022475"/>
    </source>
</evidence>
<keyword evidence="6 9" id="KW-1133">Transmembrane helix</keyword>
<organism evidence="11 12">
    <name type="scientific">Paenirhodobacter populi</name>
    <dbReference type="NCBI Taxonomy" id="2306993"/>
    <lineage>
        <taxon>Bacteria</taxon>
        <taxon>Pseudomonadati</taxon>
        <taxon>Pseudomonadota</taxon>
        <taxon>Alphaproteobacteria</taxon>
        <taxon>Rhodobacterales</taxon>
        <taxon>Rhodobacter group</taxon>
        <taxon>Paenirhodobacter</taxon>
    </lineage>
</organism>
<evidence type="ECO:0000256" key="6">
    <source>
        <dbReference type="ARBA" id="ARBA00022989"/>
    </source>
</evidence>
<evidence type="ECO:0000256" key="7">
    <source>
        <dbReference type="ARBA" id="ARBA00023136"/>
    </source>
</evidence>
<comment type="subcellular location">
    <subcellularLocation>
        <location evidence="1 9">Cell inner membrane</location>
        <topology evidence="1 9">Multi-pass membrane protein</topology>
    </subcellularLocation>
</comment>
<evidence type="ECO:0000259" key="10">
    <source>
        <dbReference type="Pfam" id="PF04290"/>
    </source>
</evidence>
<proteinExistence type="inferred from homology"/>
<feature type="domain" description="Tripartite ATP-independent periplasmic transporters DctQ component" evidence="10">
    <location>
        <begin position="56"/>
        <end position="184"/>
    </location>
</feature>
<evidence type="ECO:0000256" key="5">
    <source>
        <dbReference type="ARBA" id="ARBA00022692"/>
    </source>
</evidence>
<dbReference type="EMBL" id="SAUW01000023">
    <property type="protein sequence ID" value="RWR07221.1"/>
    <property type="molecule type" value="Genomic_DNA"/>
</dbReference>
<dbReference type="GO" id="GO:0022857">
    <property type="term" value="F:transmembrane transporter activity"/>
    <property type="evidence" value="ECO:0007669"/>
    <property type="project" value="UniProtKB-UniRule"/>
</dbReference>
<comment type="caution">
    <text evidence="11">The sequence shown here is derived from an EMBL/GenBank/DDBJ whole genome shotgun (WGS) entry which is preliminary data.</text>
</comment>
<protein>
    <recommendedName>
        <fullName evidence="9">TRAP transporter small permease protein</fullName>
    </recommendedName>
</protein>
<gene>
    <name evidence="11" type="ORF">D2T33_17260</name>
</gene>
<evidence type="ECO:0000256" key="9">
    <source>
        <dbReference type="RuleBase" id="RU369079"/>
    </source>
</evidence>
<dbReference type="InterPro" id="IPR007387">
    <property type="entry name" value="TRAP_DctQ"/>
</dbReference>
<keyword evidence="3" id="KW-1003">Cell membrane</keyword>
<sequence>MERDGGCRPWHRGAAAVSTFVDVTARGLDRVLAVLRVLSTVGVWFGGGLLVLLSFAVGTEVLMRRLANHSFTGVDELGGYTLAIVSAIAFTSTLLNRGHIRIDLVHQRFGPRGRAILDLLAMAGLIAFYGLLLKYAWLLLDRSYTMGSRSVSPLSVVMWIPQSLWFAGLLLFVVTAVTLFLRSLLALCAGDLRTVNALIGTLSADDEVAEELALNAEAQGKEVVK</sequence>
<comment type="function">
    <text evidence="9">Part of the tripartite ATP-independent periplasmic (TRAP) transport system.</text>
</comment>
<name>A0A443INJ8_9RHOB</name>
<feature type="transmembrane region" description="Helical" evidence="9">
    <location>
        <begin position="77"/>
        <end position="95"/>
    </location>
</feature>
<evidence type="ECO:0000256" key="2">
    <source>
        <dbReference type="ARBA" id="ARBA00022448"/>
    </source>
</evidence>
<evidence type="ECO:0000313" key="11">
    <source>
        <dbReference type="EMBL" id="RWR07221.1"/>
    </source>
</evidence>
<keyword evidence="7 9" id="KW-0472">Membrane</keyword>
<feature type="transmembrane region" description="Helical" evidence="9">
    <location>
        <begin position="116"/>
        <end position="137"/>
    </location>
</feature>
<reference evidence="11 12" key="2">
    <citation type="submission" date="2019-01" db="EMBL/GenBank/DDBJ databases">
        <authorList>
            <person name="Li Y."/>
        </authorList>
    </citation>
    <scope>NUCLEOTIDE SEQUENCE [LARGE SCALE GENOMIC DNA]</scope>
    <source>
        <strain evidence="11 12">2D-5</strain>
    </source>
</reference>
<keyword evidence="5 9" id="KW-0812">Transmembrane</keyword>
<evidence type="ECO:0000256" key="4">
    <source>
        <dbReference type="ARBA" id="ARBA00022519"/>
    </source>
</evidence>
<keyword evidence="2 9" id="KW-0813">Transport</keyword>
<accession>A0A443INJ8</accession>
<dbReference type="PANTHER" id="PTHR35011">
    <property type="entry name" value="2,3-DIKETO-L-GULONATE TRAP TRANSPORTER SMALL PERMEASE PROTEIN YIAM"/>
    <property type="match status" value="1"/>
</dbReference>
<dbReference type="PANTHER" id="PTHR35011:SF10">
    <property type="entry name" value="TRAP TRANSPORTER SMALL PERMEASE PROTEIN"/>
    <property type="match status" value="1"/>
</dbReference>
<dbReference type="Proteomes" id="UP000285710">
    <property type="component" value="Unassembled WGS sequence"/>
</dbReference>
<comment type="subunit">
    <text evidence="9">The complex comprises the extracytoplasmic solute receptor protein and the two transmembrane proteins.</text>
</comment>
<evidence type="ECO:0000256" key="1">
    <source>
        <dbReference type="ARBA" id="ARBA00004429"/>
    </source>
</evidence>
<dbReference type="InterPro" id="IPR055348">
    <property type="entry name" value="DctQ"/>
</dbReference>
<dbReference type="AlphaFoldDB" id="A0A443INJ8"/>
<keyword evidence="4 9" id="KW-0997">Cell inner membrane</keyword>
<dbReference type="Pfam" id="PF04290">
    <property type="entry name" value="DctQ"/>
    <property type="match status" value="1"/>
</dbReference>